<dbReference type="RefSeq" id="WP_075753842.1">
    <property type="nucleotide sequence ID" value="NZ_LT608335.1"/>
</dbReference>
<evidence type="ECO:0000313" key="11">
    <source>
        <dbReference type="EMBL" id="SCM81179.1"/>
    </source>
</evidence>
<comment type="similarity">
    <text evidence="8">Belongs to the exbB/tolQ family.</text>
</comment>
<evidence type="ECO:0000256" key="4">
    <source>
        <dbReference type="ARBA" id="ARBA00022692"/>
    </source>
</evidence>
<keyword evidence="5 8" id="KW-0653">Protein transport</keyword>
<dbReference type="Pfam" id="PF01618">
    <property type="entry name" value="MotA_ExbB"/>
    <property type="match status" value="1"/>
</dbReference>
<dbReference type="InterPro" id="IPR002898">
    <property type="entry name" value="MotA_ExbB_proton_chnl"/>
</dbReference>
<dbReference type="AlphaFoldDB" id="A0A212LUV2"/>
<feature type="transmembrane region" description="Helical" evidence="9">
    <location>
        <begin position="150"/>
        <end position="171"/>
    </location>
</feature>
<sequence>MYDIVAKGGATFCVIIACSLLAMTIVIERWWFYRKVAREDQIYMPDLRQAVAAGSARPFGTGDGPLARLWLVMYGNYLTASEEMELAGETALDSESMRLEKYLYILATIATIAPLLGLLGTVLGMIKTFHVAAVSGAGNPQLLSEGIAEALYNTAAGLFVTIFCIVCHNHYRNWVERRLRILESRIKEFSSLLKAKGENNVATQGK</sequence>
<evidence type="ECO:0000256" key="1">
    <source>
        <dbReference type="ARBA" id="ARBA00004651"/>
    </source>
</evidence>
<evidence type="ECO:0000256" key="2">
    <source>
        <dbReference type="ARBA" id="ARBA00022448"/>
    </source>
</evidence>
<feature type="transmembrane region" description="Helical" evidence="9">
    <location>
        <begin position="6"/>
        <end position="27"/>
    </location>
</feature>
<keyword evidence="2 8" id="KW-0813">Transport</keyword>
<evidence type="ECO:0000256" key="9">
    <source>
        <dbReference type="SAM" id="Phobius"/>
    </source>
</evidence>
<keyword evidence="4 9" id="KW-0812">Transmembrane</keyword>
<dbReference type="InterPro" id="IPR050790">
    <property type="entry name" value="ExbB/TolQ_transport"/>
</dbReference>
<proteinExistence type="inferred from homology"/>
<dbReference type="PROSITE" id="PS51257">
    <property type="entry name" value="PROKAR_LIPOPROTEIN"/>
    <property type="match status" value="1"/>
</dbReference>
<comment type="subcellular location">
    <subcellularLocation>
        <location evidence="1">Cell membrane</location>
        <topology evidence="1">Multi-pass membrane protein</topology>
    </subcellularLocation>
    <subcellularLocation>
        <location evidence="8">Membrane</location>
        <topology evidence="8">Multi-pass membrane protein</topology>
    </subcellularLocation>
</comment>
<gene>
    <name evidence="11" type="ORF">KL86SPO_31358</name>
</gene>
<evidence type="ECO:0000256" key="8">
    <source>
        <dbReference type="RuleBase" id="RU004057"/>
    </source>
</evidence>
<evidence type="ECO:0000256" key="3">
    <source>
        <dbReference type="ARBA" id="ARBA00022475"/>
    </source>
</evidence>
<evidence type="ECO:0000259" key="10">
    <source>
        <dbReference type="Pfam" id="PF01618"/>
    </source>
</evidence>
<evidence type="ECO:0000256" key="5">
    <source>
        <dbReference type="ARBA" id="ARBA00022927"/>
    </source>
</evidence>
<feature type="transmembrane region" description="Helical" evidence="9">
    <location>
        <begin position="102"/>
        <end position="126"/>
    </location>
</feature>
<keyword evidence="7 9" id="KW-0472">Membrane</keyword>
<dbReference type="PANTHER" id="PTHR30625">
    <property type="entry name" value="PROTEIN TOLQ"/>
    <property type="match status" value="1"/>
</dbReference>
<organism evidence="11">
    <name type="scientific">uncultured Sporomusa sp</name>
    <dbReference type="NCBI Taxonomy" id="307249"/>
    <lineage>
        <taxon>Bacteria</taxon>
        <taxon>Bacillati</taxon>
        <taxon>Bacillota</taxon>
        <taxon>Negativicutes</taxon>
        <taxon>Selenomonadales</taxon>
        <taxon>Sporomusaceae</taxon>
        <taxon>Sporomusa</taxon>
        <taxon>environmental samples</taxon>
    </lineage>
</organism>
<keyword evidence="3" id="KW-1003">Cell membrane</keyword>
<dbReference type="PANTHER" id="PTHR30625:SF15">
    <property type="entry name" value="BIOPOLYMER TRANSPORT PROTEIN EXBB"/>
    <property type="match status" value="1"/>
</dbReference>
<name>A0A212LUV2_9FIRM</name>
<evidence type="ECO:0000256" key="6">
    <source>
        <dbReference type="ARBA" id="ARBA00022989"/>
    </source>
</evidence>
<dbReference type="GO" id="GO:0017038">
    <property type="term" value="P:protein import"/>
    <property type="evidence" value="ECO:0007669"/>
    <property type="project" value="TreeGrafter"/>
</dbReference>
<accession>A0A212LUV2</accession>
<evidence type="ECO:0000256" key="7">
    <source>
        <dbReference type="ARBA" id="ARBA00023136"/>
    </source>
</evidence>
<dbReference type="GO" id="GO:0005886">
    <property type="term" value="C:plasma membrane"/>
    <property type="evidence" value="ECO:0007669"/>
    <property type="project" value="UniProtKB-SubCell"/>
</dbReference>
<reference evidence="11" key="1">
    <citation type="submission" date="2016-08" db="EMBL/GenBank/DDBJ databases">
        <authorList>
            <person name="Seilhamer J.J."/>
        </authorList>
    </citation>
    <scope>NUCLEOTIDE SEQUENCE</scope>
    <source>
        <strain evidence="11">86</strain>
    </source>
</reference>
<keyword evidence="6 9" id="KW-1133">Transmembrane helix</keyword>
<feature type="domain" description="MotA/TolQ/ExbB proton channel" evidence="10">
    <location>
        <begin position="79"/>
        <end position="183"/>
    </location>
</feature>
<dbReference type="EMBL" id="FMJE01000003">
    <property type="protein sequence ID" value="SCM81179.1"/>
    <property type="molecule type" value="Genomic_DNA"/>
</dbReference>
<protein>
    <recommendedName>
        <fullName evidence="10">MotA/TolQ/ExbB proton channel domain-containing protein</fullName>
    </recommendedName>
</protein>